<protein>
    <recommendedName>
        <fullName evidence="2">R3H domain-containing protein</fullName>
    </recommendedName>
</protein>
<dbReference type="SUPFAM" id="SSF82708">
    <property type="entry name" value="R3H domain"/>
    <property type="match status" value="1"/>
</dbReference>
<feature type="domain" description="R3H" evidence="2">
    <location>
        <begin position="213"/>
        <end position="281"/>
    </location>
</feature>
<name>A0A3N4K9N7_9PEZI</name>
<feature type="region of interest" description="Disordered" evidence="1">
    <location>
        <begin position="1"/>
        <end position="100"/>
    </location>
</feature>
<evidence type="ECO:0000313" key="4">
    <source>
        <dbReference type="Proteomes" id="UP000277580"/>
    </source>
</evidence>
<evidence type="ECO:0000259" key="2">
    <source>
        <dbReference type="PROSITE" id="PS51061"/>
    </source>
</evidence>
<dbReference type="PANTHER" id="PTHR32019:SF2">
    <property type="entry name" value="R3H DOMAIN-CONTAINING PROTEIN 4"/>
    <property type="match status" value="1"/>
</dbReference>
<feature type="compositionally biased region" description="Pro residues" evidence="1">
    <location>
        <begin position="7"/>
        <end position="16"/>
    </location>
</feature>
<proteinExistence type="predicted"/>
<evidence type="ECO:0000313" key="3">
    <source>
        <dbReference type="EMBL" id="RPB07237.1"/>
    </source>
</evidence>
<dbReference type="AlphaFoldDB" id="A0A3N4K9N7"/>
<dbReference type="PANTHER" id="PTHR32019">
    <property type="entry name" value="R3H DOMAIN-CONTAINING PROTEIN 4"/>
    <property type="match status" value="1"/>
</dbReference>
<feature type="compositionally biased region" description="Basic and acidic residues" evidence="1">
    <location>
        <begin position="53"/>
        <end position="82"/>
    </location>
</feature>
<dbReference type="InParanoid" id="A0A3N4K9N7"/>
<dbReference type="PROSITE" id="PS51061">
    <property type="entry name" value="R3H"/>
    <property type="match status" value="1"/>
</dbReference>
<gene>
    <name evidence="3" type="ORF">P167DRAFT_555852</name>
</gene>
<dbReference type="InterPro" id="IPR001374">
    <property type="entry name" value="R3H_dom"/>
</dbReference>
<organism evidence="3 4">
    <name type="scientific">Morchella conica CCBAS932</name>
    <dbReference type="NCBI Taxonomy" id="1392247"/>
    <lineage>
        <taxon>Eukaryota</taxon>
        <taxon>Fungi</taxon>
        <taxon>Dikarya</taxon>
        <taxon>Ascomycota</taxon>
        <taxon>Pezizomycotina</taxon>
        <taxon>Pezizomycetes</taxon>
        <taxon>Pezizales</taxon>
        <taxon>Morchellaceae</taxon>
        <taxon>Morchella</taxon>
    </lineage>
</organism>
<dbReference type="Pfam" id="PF13902">
    <property type="entry name" value="R3H-assoc"/>
    <property type="match status" value="1"/>
</dbReference>
<sequence>MAIHPLSPAPVDPTPPNTQSFATSGITLTIPLDVNPEPQPSTAKARRAAAASTERRDSLKRREALLRGKEGSRRRQRWENDRLLSNPHAVPPSAADWEPRPLHSQKHVPYEFASLWDTPAFQKRHQRNAKSKQEVVDKVPRELKARLKRSHAAVDLLHVLEEEVRKFILGEQKETAREMEHERPESPVHVNIEDVEDESDEEIVFISKKMRYQQRQQDMSSSVLSIADVRVTEKVLFESLLSDPSASFGRWLVHAIASYYDLKSWSVTTGNQRLAYIGFKESATSKLSQGVPKPLYLML</sequence>
<dbReference type="InterPro" id="IPR025952">
    <property type="entry name" value="R3H-assoc_dom"/>
</dbReference>
<feature type="compositionally biased region" description="Polar residues" evidence="1">
    <location>
        <begin position="17"/>
        <end position="27"/>
    </location>
</feature>
<keyword evidence="4" id="KW-1185">Reference proteome</keyword>
<dbReference type="InterPro" id="IPR036867">
    <property type="entry name" value="R3H_dom_sf"/>
</dbReference>
<dbReference type="GO" id="GO:0003676">
    <property type="term" value="F:nucleic acid binding"/>
    <property type="evidence" value="ECO:0007669"/>
    <property type="project" value="UniProtKB-UniRule"/>
</dbReference>
<accession>A0A3N4K9N7</accession>
<dbReference type="InterPro" id="IPR039629">
    <property type="entry name" value="R3HDM4"/>
</dbReference>
<dbReference type="OrthoDB" id="10256743at2759"/>
<evidence type="ECO:0000256" key="1">
    <source>
        <dbReference type="SAM" id="MobiDB-lite"/>
    </source>
</evidence>
<dbReference type="EMBL" id="ML119190">
    <property type="protein sequence ID" value="RPB07237.1"/>
    <property type="molecule type" value="Genomic_DNA"/>
</dbReference>
<reference evidence="3 4" key="1">
    <citation type="journal article" date="2018" name="Nat. Ecol. Evol.">
        <title>Pezizomycetes genomes reveal the molecular basis of ectomycorrhizal truffle lifestyle.</title>
        <authorList>
            <person name="Murat C."/>
            <person name="Payen T."/>
            <person name="Noel B."/>
            <person name="Kuo A."/>
            <person name="Morin E."/>
            <person name="Chen J."/>
            <person name="Kohler A."/>
            <person name="Krizsan K."/>
            <person name="Balestrini R."/>
            <person name="Da Silva C."/>
            <person name="Montanini B."/>
            <person name="Hainaut M."/>
            <person name="Levati E."/>
            <person name="Barry K.W."/>
            <person name="Belfiori B."/>
            <person name="Cichocki N."/>
            <person name="Clum A."/>
            <person name="Dockter R.B."/>
            <person name="Fauchery L."/>
            <person name="Guy J."/>
            <person name="Iotti M."/>
            <person name="Le Tacon F."/>
            <person name="Lindquist E.A."/>
            <person name="Lipzen A."/>
            <person name="Malagnac F."/>
            <person name="Mello A."/>
            <person name="Molinier V."/>
            <person name="Miyauchi S."/>
            <person name="Poulain J."/>
            <person name="Riccioni C."/>
            <person name="Rubini A."/>
            <person name="Sitrit Y."/>
            <person name="Splivallo R."/>
            <person name="Traeger S."/>
            <person name="Wang M."/>
            <person name="Zifcakova L."/>
            <person name="Wipf D."/>
            <person name="Zambonelli A."/>
            <person name="Paolocci F."/>
            <person name="Nowrousian M."/>
            <person name="Ottonello S."/>
            <person name="Baldrian P."/>
            <person name="Spatafora J.W."/>
            <person name="Henrissat B."/>
            <person name="Nagy L.G."/>
            <person name="Aury J.M."/>
            <person name="Wincker P."/>
            <person name="Grigoriev I.V."/>
            <person name="Bonfante P."/>
            <person name="Martin F.M."/>
        </authorList>
    </citation>
    <scope>NUCLEOTIDE SEQUENCE [LARGE SCALE GENOMIC DNA]</scope>
    <source>
        <strain evidence="3 4">CCBAS932</strain>
    </source>
</reference>
<dbReference type="CDD" id="cd02325">
    <property type="entry name" value="R3H"/>
    <property type="match status" value="1"/>
</dbReference>
<dbReference type="Proteomes" id="UP000277580">
    <property type="component" value="Unassembled WGS sequence"/>
</dbReference>